<comment type="caution">
    <text evidence="1">The sequence shown here is derived from an EMBL/GenBank/DDBJ whole genome shotgun (WGS) entry which is preliminary data.</text>
</comment>
<reference evidence="1 2" key="1">
    <citation type="submission" date="2017-12" db="EMBL/GenBank/DDBJ databases">
        <title>Hemimetabolous genomes reveal molecular basis of termite eusociality.</title>
        <authorList>
            <person name="Harrison M.C."/>
            <person name="Jongepier E."/>
            <person name="Robertson H.M."/>
            <person name="Arning N."/>
            <person name="Bitard-Feildel T."/>
            <person name="Chao H."/>
            <person name="Childers C.P."/>
            <person name="Dinh H."/>
            <person name="Doddapaneni H."/>
            <person name="Dugan S."/>
            <person name="Gowin J."/>
            <person name="Greiner C."/>
            <person name="Han Y."/>
            <person name="Hu H."/>
            <person name="Hughes D.S.T."/>
            <person name="Huylmans A.-K."/>
            <person name="Kemena C."/>
            <person name="Kremer L.P.M."/>
            <person name="Lee S.L."/>
            <person name="Lopez-Ezquerra A."/>
            <person name="Mallet L."/>
            <person name="Monroy-Kuhn J.M."/>
            <person name="Moser A."/>
            <person name="Murali S.C."/>
            <person name="Muzny D.M."/>
            <person name="Otani S."/>
            <person name="Piulachs M.-D."/>
            <person name="Poelchau M."/>
            <person name="Qu J."/>
            <person name="Schaub F."/>
            <person name="Wada-Katsumata A."/>
            <person name="Worley K.C."/>
            <person name="Xie Q."/>
            <person name="Ylla G."/>
            <person name="Poulsen M."/>
            <person name="Gibbs R.A."/>
            <person name="Schal C."/>
            <person name="Richards S."/>
            <person name="Belles X."/>
            <person name="Korb J."/>
            <person name="Bornberg-Bauer E."/>
        </authorList>
    </citation>
    <scope>NUCLEOTIDE SEQUENCE [LARGE SCALE GENOMIC DNA]</scope>
    <source>
        <tissue evidence="1">Whole body</tissue>
    </source>
</reference>
<accession>A0A2J7QJS6</accession>
<keyword evidence="2" id="KW-1185">Reference proteome</keyword>
<dbReference type="AlphaFoldDB" id="A0A2J7QJS6"/>
<protein>
    <submittedName>
        <fullName evidence="1">Uncharacterized protein</fullName>
    </submittedName>
</protein>
<name>A0A2J7QJS6_9NEOP</name>
<proteinExistence type="predicted"/>
<evidence type="ECO:0000313" key="1">
    <source>
        <dbReference type="EMBL" id="PNF28834.1"/>
    </source>
</evidence>
<dbReference type="EMBL" id="NEVH01013549">
    <property type="protein sequence ID" value="PNF28834.1"/>
    <property type="molecule type" value="Genomic_DNA"/>
</dbReference>
<dbReference type="Proteomes" id="UP000235965">
    <property type="component" value="Unassembled WGS sequence"/>
</dbReference>
<dbReference type="InParanoid" id="A0A2J7QJS6"/>
<sequence>MGLLDIDNVQKSDSHIDQYLILIIWKNKVVKRLEDVHSLRPLNSLYNQQQIILFLCSGVSVITFESL</sequence>
<evidence type="ECO:0000313" key="2">
    <source>
        <dbReference type="Proteomes" id="UP000235965"/>
    </source>
</evidence>
<gene>
    <name evidence="1" type="ORF">B7P43_G04427</name>
</gene>
<organism evidence="1 2">
    <name type="scientific">Cryptotermes secundus</name>
    <dbReference type="NCBI Taxonomy" id="105785"/>
    <lineage>
        <taxon>Eukaryota</taxon>
        <taxon>Metazoa</taxon>
        <taxon>Ecdysozoa</taxon>
        <taxon>Arthropoda</taxon>
        <taxon>Hexapoda</taxon>
        <taxon>Insecta</taxon>
        <taxon>Pterygota</taxon>
        <taxon>Neoptera</taxon>
        <taxon>Polyneoptera</taxon>
        <taxon>Dictyoptera</taxon>
        <taxon>Blattodea</taxon>
        <taxon>Blattoidea</taxon>
        <taxon>Termitoidae</taxon>
        <taxon>Kalotermitidae</taxon>
        <taxon>Cryptotermitinae</taxon>
        <taxon>Cryptotermes</taxon>
    </lineage>
</organism>